<dbReference type="InterPro" id="IPR041662">
    <property type="entry name" value="SusD-like_2"/>
</dbReference>
<dbReference type="RefSeq" id="WP_213946478.1">
    <property type="nucleotide sequence ID" value="NZ_JAHCMY010000015.1"/>
</dbReference>
<keyword evidence="2" id="KW-0732">Signal</keyword>
<feature type="signal peptide" evidence="2">
    <location>
        <begin position="1"/>
        <end position="25"/>
    </location>
</feature>
<dbReference type="EMBL" id="JAHCMY010000015">
    <property type="protein sequence ID" value="MBS9525619.1"/>
    <property type="molecule type" value="Genomic_DNA"/>
</dbReference>
<dbReference type="Proteomes" id="UP001319104">
    <property type="component" value="Unassembled WGS sequence"/>
</dbReference>
<sequence length="474" mass="53101">MKKFKYIAMGLICGSLMLGSCGEFGDLNMDPNRPSDPLTSSLLTGSQRFITNVVGDATSVLYSQHLAEKQYTEASRYQTIYFDFNAFYSGPLMNLQRIIELNTDEETRLDVSSAGSNNNQIAVARILKAYYFSVLTDRWGEIPYSNALQGAANFAPQYDTQEFIYNDLLKELEEAAAQIDEGQSVQGDFLFNGNMDNWRRFANSLRMVLSLRLSNVAPQVAQSNFVSAYQGGILTADFMYPYLAEANNQNPWFARYLTRVDYAISNTLHDYMAPLNDPRLPVYADPAAESGSINPMPYGVTNTVAGSITNAEVSYLGSFYRGQSSPLPILTVSQLNFSLAEAAHRGWIAESAADLYEDAIRASMEANGVYDPARFDAFMAQADVAWSDARALELIGNQKWVALFLQGFEAWSEWRRLGYPELSPAPDALNQSREIPRRQAYPTTERDINTSSWNEAVSRQGPDELDTRIWWDVN</sequence>
<protein>
    <submittedName>
        <fullName evidence="3">SusD/RagB family nutrient-binding outer membrane lipoprotein</fullName>
    </submittedName>
</protein>
<proteinExistence type="predicted"/>
<dbReference type="SUPFAM" id="SSF48452">
    <property type="entry name" value="TPR-like"/>
    <property type="match status" value="1"/>
</dbReference>
<accession>A0AAP2G246</accession>
<dbReference type="AlphaFoldDB" id="A0AAP2G246"/>
<dbReference type="PROSITE" id="PS51257">
    <property type="entry name" value="PROKAR_LIPOPROTEIN"/>
    <property type="match status" value="1"/>
</dbReference>
<evidence type="ECO:0000256" key="1">
    <source>
        <dbReference type="SAM" id="MobiDB-lite"/>
    </source>
</evidence>
<feature type="chain" id="PRO_5042965829" evidence="2">
    <location>
        <begin position="26"/>
        <end position="474"/>
    </location>
</feature>
<name>A0AAP2G246_9BACT</name>
<evidence type="ECO:0000256" key="2">
    <source>
        <dbReference type="SAM" id="SignalP"/>
    </source>
</evidence>
<evidence type="ECO:0000313" key="4">
    <source>
        <dbReference type="Proteomes" id="UP001319104"/>
    </source>
</evidence>
<gene>
    <name evidence="3" type="ORF">KI659_16495</name>
</gene>
<keyword evidence="3" id="KW-0449">Lipoprotein</keyword>
<keyword evidence="4" id="KW-1185">Reference proteome</keyword>
<evidence type="ECO:0000313" key="3">
    <source>
        <dbReference type="EMBL" id="MBS9525619.1"/>
    </source>
</evidence>
<organism evidence="3 4">
    <name type="scientific">Litoribacter ruber</name>
    <dbReference type="NCBI Taxonomy" id="702568"/>
    <lineage>
        <taxon>Bacteria</taxon>
        <taxon>Pseudomonadati</taxon>
        <taxon>Bacteroidota</taxon>
        <taxon>Cytophagia</taxon>
        <taxon>Cytophagales</taxon>
        <taxon>Cyclobacteriaceae</taxon>
        <taxon>Litoribacter</taxon>
    </lineage>
</organism>
<reference evidence="3 4" key="1">
    <citation type="submission" date="2021-05" db="EMBL/GenBank/DDBJ databases">
        <authorList>
            <person name="Zhang Z.D."/>
            <person name="Osman G."/>
        </authorList>
    </citation>
    <scope>NUCLEOTIDE SEQUENCE [LARGE SCALE GENOMIC DNA]</scope>
    <source>
        <strain evidence="3 4">KCTC 32217</strain>
    </source>
</reference>
<dbReference type="Gene3D" id="1.25.40.390">
    <property type="match status" value="1"/>
</dbReference>
<dbReference type="Pfam" id="PF12771">
    <property type="entry name" value="SusD-like_2"/>
    <property type="match status" value="1"/>
</dbReference>
<comment type="caution">
    <text evidence="3">The sequence shown here is derived from an EMBL/GenBank/DDBJ whole genome shotgun (WGS) entry which is preliminary data.</text>
</comment>
<dbReference type="InterPro" id="IPR011990">
    <property type="entry name" value="TPR-like_helical_dom_sf"/>
</dbReference>
<feature type="region of interest" description="Disordered" evidence="1">
    <location>
        <begin position="428"/>
        <end position="459"/>
    </location>
</feature>